<feature type="transmembrane region" description="Helical" evidence="6">
    <location>
        <begin position="63"/>
        <end position="90"/>
    </location>
</feature>
<keyword evidence="4 6" id="KW-1133">Transmembrane helix</keyword>
<dbReference type="PANTHER" id="PTHR38459">
    <property type="entry name" value="PROPHAGE BACTOPRENOL-LINKED GLUCOSE TRANSLOCASE HOMOLOG"/>
    <property type="match status" value="1"/>
</dbReference>
<feature type="transmembrane region" description="Helical" evidence="6">
    <location>
        <begin position="5"/>
        <end position="22"/>
    </location>
</feature>
<dbReference type="Proteomes" id="UP000019486">
    <property type="component" value="Unassembled WGS sequence"/>
</dbReference>
<dbReference type="GO" id="GO:0005886">
    <property type="term" value="C:plasma membrane"/>
    <property type="evidence" value="ECO:0007669"/>
    <property type="project" value="TreeGrafter"/>
</dbReference>
<evidence type="ECO:0000256" key="5">
    <source>
        <dbReference type="ARBA" id="ARBA00023136"/>
    </source>
</evidence>
<evidence type="ECO:0000259" key="7">
    <source>
        <dbReference type="Pfam" id="PF04138"/>
    </source>
</evidence>
<keyword evidence="9" id="KW-1185">Reference proteome</keyword>
<evidence type="ECO:0000313" key="8">
    <source>
        <dbReference type="EMBL" id="EWY40649.1"/>
    </source>
</evidence>
<dbReference type="EMBL" id="AVFL01000007">
    <property type="protein sequence ID" value="EWY40649.1"/>
    <property type="molecule type" value="Genomic_DNA"/>
</dbReference>
<evidence type="ECO:0000256" key="1">
    <source>
        <dbReference type="ARBA" id="ARBA00004141"/>
    </source>
</evidence>
<proteinExistence type="inferred from homology"/>
<sequence length="129" mass="13360">MGRFLVVGLTTVGIDFIIYSLLSRFDAPTAHAKALGFLGGSVFAYIANRIWTFGAGAGKAARIPLFLALYGGTLGINVAANEAILTIAGVGRPPTIAVAIAFVIATGLSAALNFVGMKFVVFHPNFSRG</sequence>
<feature type="transmembrane region" description="Helical" evidence="6">
    <location>
        <begin position="34"/>
        <end position="51"/>
    </location>
</feature>
<comment type="subcellular location">
    <subcellularLocation>
        <location evidence="1">Membrane</location>
        <topology evidence="1">Multi-pass membrane protein</topology>
    </subcellularLocation>
</comment>
<dbReference type="PANTHER" id="PTHR38459:SF6">
    <property type="entry name" value="ARABINOGALACTAN BIOSYNTHESIS RECRUITING PROTEIN RV3789"/>
    <property type="match status" value="1"/>
</dbReference>
<dbReference type="Pfam" id="PF04138">
    <property type="entry name" value="GtrA_DPMS_TM"/>
    <property type="match status" value="1"/>
</dbReference>
<accession>W9H3P3</accession>
<organism evidence="8 9">
    <name type="scientific">Skermanella stibiiresistens SB22</name>
    <dbReference type="NCBI Taxonomy" id="1385369"/>
    <lineage>
        <taxon>Bacteria</taxon>
        <taxon>Pseudomonadati</taxon>
        <taxon>Pseudomonadota</taxon>
        <taxon>Alphaproteobacteria</taxon>
        <taxon>Rhodospirillales</taxon>
        <taxon>Azospirillaceae</taxon>
        <taxon>Skermanella</taxon>
    </lineage>
</organism>
<evidence type="ECO:0000256" key="6">
    <source>
        <dbReference type="SAM" id="Phobius"/>
    </source>
</evidence>
<feature type="domain" description="GtrA/DPMS transmembrane" evidence="7">
    <location>
        <begin position="3"/>
        <end position="122"/>
    </location>
</feature>
<dbReference type="InterPro" id="IPR007267">
    <property type="entry name" value="GtrA_DPMS_TM"/>
</dbReference>
<dbReference type="GO" id="GO:0000271">
    <property type="term" value="P:polysaccharide biosynthetic process"/>
    <property type="evidence" value="ECO:0007669"/>
    <property type="project" value="InterPro"/>
</dbReference>
<dbReference type="InterPro" id="IPR051401">
    <property type="entry name" value="GtrA_CellWall_Glycosyl"/>
</dbReference>
<evidence type="ECO:0000256" key="4">
    <source>
        <dbReference type="ARBA" id="ARBA00022989"/>
    </source>
</evidence>
<evidence type="ECO:0000313" key="9">
    <source>
        <dbReference type="Proteomes" id="UP000019486"/>
    </source>
</evidence>
<dbReference type="AlphaFoldDB" id="W9H3P3"/>
<gene>
    <name evidence="8" type="ORF">N825_34830</name>
</gene>
<evidence type="ECO:0000256" key="2">
    <source>
        <dbReference type="ARBA" id="ARBA00009399"/>
    </source>
</evidence>
<reference evidence="8 9" key="1">
    <citation type="submission" date="2013-08" db="EMBL/GenBank/DDBJ databases">
        <title>The genome sequence of Skermanella stibiiresistens.</title>
        <authorList>
            <person name="Zhu W."/>
            <person name="Wang G."/>
        </authorList>
    </citation>
    <scope>NUCLEOTIDE SEQUENCE [LARGE SCALE GENOMIC DNA]</scope>
    <source>
        <strain evidence="8 9">SB22</strain>
    </source>
</reference>
<keyword evidence="3 6" id="KW-0812">Transmembrane</keyword>
<evidence type="ECO:0000256" key="3">
    <source>
        <dbReference type="ARBA" id="ARBA00022692"/>
    </source>
</evidence>
<name>W9H3P3_9PROT</name>
<keyword evidence="5 6" id="KW-0472">Membrane</keyword>
<comment type="caution">
    <text evidence="8">The sequence shown here is derived from an EMBL/GenBank/DDBJ whole genome shotgun (WGS) entry which is preliminary data.</text>
</comment>
<comment type="similarity">
    <text evidence="2">Belongs to the GtrA family.</text>
</comment>
<feature type="transmembrane region" description="Helical" evidence="6">
    <location>
        <begin position="96"/>
        <end position="121"/>
    </location>
</feature>
<protein>
    <recommendedName>
        <fullName evidence="7">GtrA/DPMS transmembrane domain-containing protein</fullName>
    </recommendedName>
</protein>
<dbReference type="STRING" id="1385369.N825_34830"/>